<reference evidence="8 9" key="1">
    <citation type="journal article" date="2023" name="Plant Dis.">
        <title>First Report of Diplodia intermedia Causing Canker and Dieback Diseases on Apple Trees in Canada.</title>
        <authorList>
            <person name="Ellouze W."/>
            <person name="Ilyukhin E."/>
            <person name="Sulman M."/>
            <person name="Ali S."/>
        </authorList>
    </citation>
    <scope>NUCLEOTIDE SEQUENCE [LARGE SCALE GENOMIC DNA]</scope>
    <source>
        <strain evidence="8 9">M45-28</strain>
    </source>
</reference>
<dbReference type="PANTHER" id="PTHR23112">
    <property type="entry name" value="G PROTEIN-COUPLED RECEPTOR 157-RELATED"/>
    <property type="match status" value="1"/>
</dbReference>
<keyword evidence="3 6" id="KW-1133">Transmembrane helix</keyword>
<evidence type="ECO:0000256" key="4">
    <source>
        <dbReference type="ARBA" id="ARBA00023136"/>
    </source>
</evidence>
<organism evidence="8 9">
    <name type="scientific">Diplodia intermedia</name>
    <dbReference type="NCBI Taxonomy" id="856260"/>
    <lineage>
        <taxon>Eukaryota</taxon>
        <taxon>Fungi</taxon>
        <taxon>Dikarya</taxon>
        <taxon>Ascomycota</taxon>
        <taxon>Pezizomycotina</taxon>
        <taxon>Dothideomycetes</taxon>
        <taxon>Dothideomycetes incertae sedis</taxon>
        <taxon>Botryosphaeriales</taxon>
        <taxon>Botryosphaeriaceae</taxon>
        <taxon>Diplodia</taxon>
    </lineage>
</organism>
<gene>
    <name evidence="8" type="ORF">SLS58_006786</name>
</gene>
<evidence type="ECO:0000256" key="5">
    <source>
        <dbReference type="SAM" id="MobiDB-lite"/>
    </source>
</evidence>
<dbReference type="SUPFAM" id="SSF81321">
    <property type="entry name" value="Family A G protein-coupled receptor-like"/>
    <property type="match status" value="1"/>
</dbReference>
<dbReference type="Proteomes" id="UP001521184">
    <property type="component" value="Unassembled WGS sequence"/>
</dbReference>
<feature type="transmembrane region" description="Helical" evidence="6">
    <location>
        <begin position="143"/>
        <end position="163"/>
    </location>
</feature>
<keyword evidence="9" id="KW-1185">Reference proteome</keyword>
<feature type="transmembrane region" description="Helical" evidence="6">
    <location>
        <begin position="192"/>
        <end position="213"/>
    </location>
</feature>
<name>A0ABR3TM18_9PEZI</name>
<sequence>MGQNVADMAPESASLSPLTRVMTRGLTAIVVFSAMSLVSSSILLFFLARTLFSRWHRKAHGAQNQFLFLIFNLLLADLQQAIAFFINIEWLLHDEIDVDSPSCYAQGWFVSVGDLASGWWAVAIGLHTFACIALSYRIDTHTFYTACASIWALVFLSAILGVATHTEDFYVRAGAWCWINIKYPSLRLWGHYFWIFVAEFGTVVLYGALFWIIRLRIKRNHFPCSVTAAKAQRAAYMMVVYPLIYVICTLPIASARLQSVGGTETSMELLCLAGAMIACTGWLDVLVFCLTRDVFIPLPGGGGAPDNDIEHDYDDEEAASARAEADIIDTFQSSFPFWKNRQLFGTTTIIEAGAGAGFRRSIIIGDGSDRLLVRQDSTELLTPPPPPRAMLAVKTETTVIVRSDPMELDDIAGITYARSRMRGDSAGEKDDSLSSSSKGSGSNRVYS</sequence>
<dbReference type="EMBL" id="JAKEKT020000048">
    <property type="protein sequence ID" value="KAL1640591.1"/>
    <property type="molecule type" value="Genomic_DNA"/>
</dbReference>
<feature type="transmembrane region" description="Helical" evidence="6">
    <location>
        <begin position="118"/>
        <end position="136"/>
    </location>
</feature>
<dbReference type="Gene3D" id="1.20.1070.10">
    <property type="entry name" value="Rhodopsin 7-helix transmembrane proteins"/>
    <property type="match status" value="1"/>
</dbReference>
<dbReference type="PANTHER" id="PTHR23112:SF37">
    <property type="entry name" value="G PROTEIN-COUPLED RECEPTOR GPR1"/>
    <property type="match status" value="1"/>
</dbReference>
<feature type="transmembrane region" description="Helical" evidence="6">
    <location>
        <begin position="267"/>
        <end position="290"/>
    </location>
</feature>
<evidence type="ECO:0000313" key="9">
    <source>
        <dbReference type="Proteomes" id="UP001521184"/>
    </source>
</evidence>
<evidence type="ECO:0000313" key="8">
    <source>
        <dbReference type="EMBL" id="KAL1640591.1"/>
    </source>
</evidence>
<evidence type="ECO:0000256" key="1">
    <source>
        <dbReference type="ARBA" id="ARBA00004141"/>
    </source>
</evidence>
<feature type="compositionally biased region" description="Basic and acidic residues" evidence="5">
    <location>
        <begin position="421"/>
        <end position="432"/>
    </location>
</feature>
<feature type="domain" description="G-protein coupled receptors family 2 profile 2" evidence="7">
    <location>
        <begin position="27"/>
        <end position="217"/>
    </location>
</feature>
<dbReference type="PROSITE" id="PS50261">
    <property type="entry name" value="G_PROTEIN_RECEP_F2_4"/>
    <property type="match status" value="1"/>
</dbReference>
<feature type="transmembrane region" description="Helical" evidence="6">
    <location>
        <begin position="25"/>
        <end position="46"/>
    </location>
</feature>
<dbReference type="Pfam" id="PF11970">
    <property type="entry name" value="GPR_Gpa2_C"/>
    <property type="match status" value="1"/>
</dbReference>
<feature type="transmembrane region" description="Helical" evidence="6">
    <location>
        <begin position="66"/>
        <end position="86"/>
    </location>
</feature>
<evidence type="ECO:0000256" key="6">
    <source>
        <dbReference type="SAM" id="Phobius"/>
    </source>
</evidence>
<comment type="caution">
    <text evidence="8">The sequence shown here is derived from an EMBL/GenBank/DDBJ whole genome shotgun (WGS) entry which is preliminary data.</text>
</comment>
<evidence type="ECO:0000256" key="3">
    <source>
        <dbReference type="ARBA" id="ARBA00022989"/>
    </source>
</evidence>
<feature type="region of interest" description="Disordered" evidence="5">
    <location>
        <begin position="419"/>
        <end position="447"/>
    </location>
</feature>
<feature type="compositionally biased region" description="Low complexity" evidence="5">
    <location>
        <begin position="433"/>
        <end position="447"/>
    </location>
</feature>
<accession>A0ABR3TM18</accession>
<dbReference type="InterPro" id="IPR022596">
    <property type="entry name" value="GPR1/2/3_C"/>
</dbReference>
<feature type="transmembrane region" description="Helical" evidence="6">
    <location>
        <begin position="234"/>
        <end position="255"/>
    </location>
</feature>
<dbReference type="InterPro" id="IPR017981">
    <property type="entry name" value="GPCR_2-like_7TM"/>
</dbReference>
<evidence type="ECO:0000256" key="2">
    <source>
        <dbReference type="ARBA" id="ARBA00022692"/>
    </source>
</evidence>
<keyword evidence="4 6" id="KW-0472">Membrane</keyword>
<protein>
    <recommendedName>
        <fullName evidence="7">G-protein coupled receptors family 2 profile 2 domain-containing protein</fullName>
    </recommendedName>
</protein>
<comment type="subcellular location">
    <subcellularLocation>
        <location evidence="1">Membrane</location>
        <topology evidence="1">Multi-pass membrane protein</topology>
    </subcellularLocation>
</comment>
<keyword evidence="2 6" id="KW-0812">Transmembrane</keyword>
<evidence type="ECO:0000259" key="7">
    <source>
        <dbReference type="PROSITE" id="PS50261"/>
    </source>
</evidence>
<proteinExistence type="predicted"/>